<feature type="transmembrane region" description="Helical" evidence="8">
    <location>
        <begin position="285"/>
        <end position="303"/>
    </location>
</feature>
<evidence type="ECO:0000256" key="8">
    <source>
        <dbReference type="SAM" id="Phobius"/>
    </source>
</evidence>
<gene>
    <name evidence="10" type="ORF">KA717_23240</name>
</gene>
<feature type="domain" description="AAA+ ATPase" evidence="9">
    <location>
        <begin position="400"/>
        <end position="571"/>
    </location>
</feature>
<comment type="subcellular location">
    <subcellularLocation>
        <location evidence="1">Cell membrane</location>
        <topology evidence="1">Multi-pass membrane protein</topology>
    </subcellularLocation>
</comment>
<feature type="transmembrane region" description="Helical" evidence="8">
    <location>
        <begin position="195"/>
        <end position="213"/>
    </location>
</feature>
<dbReference type="InterPro" id="IPR027417">
    <property type="entry name" value="P-loop_NTPase"/>
</dbReference>
<accession>A0A977KSG3</accession>
<reference evidence="10" key="1">
    <citation type="submission" date="2021-04" db="EMBL/GenBank/DDBJ databases">
        <title>Genome sequence of Woronichinia naegeliana from Washington state freshwater lake bloom.</title>
        <authorList>
            <person name="Dreher T.W."/>
        </authorList>
    </citation>
    <scope>NUCLEOTIDE SEQUENCE</scope>
    <source>
        <strain evidence="10">WA131</strain>
    </source>
</reference>
<dbReference type="SUPFAM" id="SSF90123">
    <property type="entry name" value="ABC transporter transmembrane region"/>
    <property type="match status" value="1"/>
</dbReference>
<dbReference type="PANTHER" id="PTHR11384">
    <property type="entry name" value="ATP-BINDING CASSETTE, SUB-FAMILY D MEMBER"/>
    <property type="match status" value="1"/>
</dbReference>
<dbReference type="InterPro" id="IPR017871">
    <property type="entry name" value="ABC_transporter-like_CS"/>
</dbReference>
<dbReference type="SMART" id="SM00382">
    <property type="entry name" value="AAA"/>
    <property type="match status" value="1"/>
</dbReference>
<dbReference type="InterPro" id="IPR050835">
    <property type="entry name" value="ABC_transporter_sub-D"/>
</dbReference>
<dbReference type="PANTHER" id="PTHR11384:SF59">
    <property type="entry name" value="LYSOSOMAL COBALAMIN TRANSPORTER ABCD4"/>
    <property type="match status" value="1"/>
</dbReference>
<dbReference type="SUPFAM" id="SSF52540">
    <property type="entry name" value="P-loop containing nucleoside triphosphate hydrolases"/>
    <property type="match status" value="1"/>
</dbReference>
<name>A0A977KSG3_9CYAN</name>
<evidence type="ECO:0000256" key="4">
    <source>
        <dbReference type="ARBA" id="ARBA00022741"/>
    </source>
</evidence>
<sequence>MQTPVVSEQSSNNPFSLFGQFWKNLKIVAQPYWYPTELNGRAFGDVIISWGMSALIILTVLATVGVEAFSSYWNRYVLDIIIQDRDLSKYLNTLWLSSLLIVVVTGLFAFSQFIRRKVALDWYKWLSTQTVKKYLNDRAYYNINFTSDLKNPDQRLSQEIEPITTMTLRFLITLVEKGLQMITFSIILWTISQQIAVYLVIYTIAGNLVAIYLTQELNKINQSELNYKADYSYALTHVRNHAESIAFFQGEEQEAKMIERRFERVIQSSEKLINWERFNNLFNRGYQSAIGIFSMFILTPMFIQNEIDYGEISQASLCCFLFSNALGQLITEWGTSGKVSNYIERLAAFADALKVAGEEPKNLSRITTLEDNRLAFENFTLQTPDYQKVIVENLSVSVPLGESLLIIGPSGRGKSSLLRAIAGLWKAGSGRLVRPPLSDMLFLPQRPYIILGTLREQLLYPHADVQISDQELEIILKKVNLQHLLTEKNSFDREVNWEQVLSLGEQQRLAFARLLITRPTFTILDEATSALDLPNEASLYQQLQETETTFISVGHRESLFNYHQWVLELTENSHWQLSTVADYQQKKVNTVEVRSTNLGNSQEVKIEETLSDFKTEDQSEIQAMPEITEGLSHKQMQALTDYSLGSVRNRASLGKTITAKDGFNYRYDKDPKILQWVRI</sequence>
<dbReference type="GO" id="GO:0016887">
    <property type="term" value="F:ATP hydrolysis activity"/>
    <property type="evidence" value="ECO:0007669"/>
    <property type="project" value="InterPro"/>
</dbReference>
<evidence type="ECO:0000256" key="6">
    <source>
        <dbReference type="ARBA" id="ARBA00022989"/>
    </source>
</evidence>
<feature type="transmembrane region" description="Helical" evidence="8">
    <location>
        <begin position="93"/>
        <end position="114"/>
    </location>
</feature>
<dbReference type="AlphaFoldDB" id="A0A977KSG3"/>
<evidence type="ECO:0000256" key="1">
    <source>
        <dbReference type="ARBA" id="ARBA00004651"/>
    </source>
</evidence>
<dbReference type="InterPro" id="IPR036640">
    <property type="entry name" value="ABC1_TM_sf"/>
</dbReference>
<dbReference type="GO" id="GO:0140359">
    <property type="term" value="F:ABC-type transporter activity"/>
    <property type="evidence" value="ECO:0007669"/>
    <property type="project" value="InterPro"/>
</dbReference>
<keyword evidence="7 8" id="KW-0472">Membrane</keyword>
<evidence type="ECO:0000259" key="9">
    <source>
        <dbReference type="SMART" id="SM00382"/>
    </source>
</evidence>
<dbReference type="GO" id="GO:0005524">
    <property type="term" value="F:ATP binding"/>
    <property type="evidence" value="ECO:0007669"/>
    <property type="project" value="UniProtKB-KW"/>
</dbReference>
<evidence type="ECO:0000256" key="7">
    <source>
        <dbReference type="ARBA" id="ARBA00023136"/>
    </source>
</evidence>
<keyword evidence="4" id="KW-0547">Nucleotide-binding</keyword>
<dbReference type="GO" id="GO:0005886">
    <property type="term" value="C:plasma membrane"/>
    <property type="evidence" value="ECO:0007669"/>
    <property type="project" value="UniProtKB-SubCell"/>
</dbReference>
<dbReference type="Gene3D" id="3.40.50.300">
    <property type="entry name" value="P-loop containing nucleotide triphosphate hydrolases"/>
    <property type="match status" value="1"/>
</dbReference>
<keyword evidence="5 10" id="KW-0067">ATP-binding</keyword>
<feature type="transmembrane region" description="Helical" evidence="8">
    <location>
        <begin position="47"/>
        <end position="73"/>
    </location>
</feature>
<evidence type="ECO:0000256" key="3">
    <source>
        <dbReference type="ARBA" id="ARBA00022692"/>
    </source>
</evidence>
<dbReference type="Gene3D" id="1.20.1560.10">
    <property type="entry name" value="ABC transporter type 1, transmembrane domain"/>
    <property type="match status" value="1"/>
</dbReference>
<dbReference type="CDD" id="cd03223">
    <property type="entry name" value="ABCD_peroxisomal_ALDP"/>
    <property type="match status" value="1"/>
</dbReference>
<dbReference type="InterPro" id="IPR003439">
    <property type="entry name" value="ABC_transporter-like_ATP-bd"/>
</dbReference>
<evidence type="ECO:0000256" key="5">
    <source>
        <dbReference type="ARBA" id="ARBA00022840"/>
    </source>
</evidence>
<dbReference type="InterPro" id="IPR011527">
    <property type="entry name" value="ABC1_TM_dom"/>
</dbReference>
<dbReference type="Proteomes" id="UP001065613">
    <property type="component" value="Chromosome"/>
</dbReference>
<evidence type="ECO:0000313" key="10">
    <source>
        <dbReference type="EMBL" id="UXE58904.1"/>
    </source>
</evidence>
<dbReference type="InterPro" id="IPR003593">
    <property type="entry name" value="AAA+_ATPase"/>
</dbReference>
<evidence type="ECO:0000256" key="2">
    <source>
        <dbReference type="ARBA" id="ARBA00022448"/>
    </source>
</evidence>
<organism evidence="10">
    <name type="scientific">Woronichinia naegeliana WA131</name>
    <dbReference type="NCBI Taxonomy" id="2824559"/>
    <lineage>
        <taxon>Bacteria</taxon>
        <taxon>Bacillati</taxon>
        <taxon>Cyanobacteriota</taxon>
        <taxon>Cyanophyceae</taxon>
        <taxon>Synechococcales</taxon>
        <taxon>Coelosphaeriaceae</taxon>
        <taxon>Woronichinia</taxon>
    </lineage>
</organism>
<keyword evidence="3 8" id="KW-0812">Transmembrane</keyword>
<keyword evidence="2" id="KW-0813">Transport</keyword>
<dbReference type="Pfam" id="PF06472">
    <property type="entry name" value="ABC_membrane_2"/>
    <property type="match status" value="1"/>
</dbReference>
<proteinExistence type="predicted"/>
<dbReference type="PROSITE" id="PS00211">
    <property type="entry name" value="ABC_TRANSPORTER_1"/>
    <property type="match status" value="1"/>
</dbReference>
<dbReference type="EMBL" id="CP073041">
    <property type="protein sequence ID" value="UXE58904.1"/>
    <property type="molecule type" value="Genomic_DNA"/>
</dbReference>
<keyword evidence="6 8" id="KW-1133">Transmembrane helix</keyword>
<dbReference type="KEGG" id="wna:KA717_23240"/>
<dbReference type="Pfam" id="PF00005">
    <property type="entry name" value="ABC_tran"/>
    <property type="match status" value="1"/>
</dbReference>
<protein>
    <submittedName>
        <fullName evidence="10">ATP-binding cassette domain-containing protein</fullName>
    </submittedName>
</protein>